<name>A0A378YBI4_9NOCA</name>
<evidence type="ECO:0000256" key="1">
    <source>
        <dbReference type="SAM" id="SignalP"/>
    </source>
</evidence>
<dbReference type="EMBL" id="UGRY01000002">
    <property type="protein sequence ID" value="SUA73719.1"/>
    <property type="molecule type" value="Genomic_DNA"/>
</dbReference>
<evidence type="ECO:0000313" key="3">
    <source>
        <dbReference type="Proteomes" id="UP000255467"/>
    </source>
</evidence>
<keyword evidence="3" id="KW-1185">Reference proteome</keyword>
<dbReference type="Proteomes" id="UP000255467">
    <property type="component" value="Unassembled WGS sequence"/>
</dbReference>
<feature type="signal peptide" evidence="1">
    <location>
        <begin position="1"/>
        <end position="32"/>
    </location>
</feature>
<protein>
    <submittedName>
        <fullName evidence="2">Uncharacterized protein</fullName>
    </submittedName>
</protein>
<sequence length="134" mass="12457">MVRRAFKNAGRKAVIGAVAVSAIFAGAGVASAETAVPEPVAVQQISGGIPLEIATDPNAQNSDPLANGAAAGAAAGAVGSAATNAAACLLVPGAGSVAAPACALAGAVHGAMTGTIIGLLVGAVSPQSVPQVLP</sequence>
<feature type="chain" id="PRO_5016640312" evidence="1">
    <location>
        <begin position="33"/>
        <end position="134"/>
    </location>
</feature>
<proteinExistence type="predicted"/>
<dbReference type="AlphaFoldDB" id="A0A378YBI4"/>
<evidence type="ECO:0000313" key="2">
    <source>
        <dbReference type="EMBL" id="SUA73719.1"/>
    </source>
</evidence>
<organism evidence="2 3">
    <name type="scientific">Nocardia otitidiscaviarum</name>
    <dbReference type="NCBI Taxonomy" id="1823"/>
    <lineage>
        <taxon>Bacteria</taxon>
        <taxon>Bacillati</taxon>
        <taxon>Actinomycetota</taxon>
        <taxon>Actinomycetes</taxon>
        <taxon>Mycobacteriales</taxon>
        <taxon>Nocardiaceae</taxon>
        <taxon>Nocardia</taxon>
    </lineage>
</organism>
<gene>
    <name evidence="2" type="ORF">NCTC1934_01166</name>
</gene>
<accession>A0A378YBI4</accession>
<reference evidence="2 3" key="1">
    <citation type="submission" date="2018-06" db="EMBL/GenBank/DDBJ databases">
        <authorList>
            <consortium name="Pathogen Informatics"/>
            <person name="Doyle S."/>
        </authorList>
    </citation>
    <scope>NUCLEOTIDE SEQUENCE [LARGE SCALE GENOMIC DNA]</scope>
    <source>
        <strain evidence="2 3">NCTC1934</strain>
    </source>
</reference>
<dbReference type="RefSeq" id="WP_051037798.1">
    <property type="nucleotide sequence ID" value="NZ_JADLRH010000009.1"/>
</dbReference>
<keyword evidence="1" id="KW-0732">Signal</keyword>